<gene>
    <name evidence="2" type="ORF">ACFPFM_04475</name>
</gene>
<organism evidence="2 3">
    <name type="scientific">Saccharothrix xinjiangensis</name>
    <dbReference type="NCBI Taxonomy" id="204798"/>
    <lineage>
        <taxon>Bacteria</taxon>
        <taxon>Bacillati</taxon>
        <taxon>Actinomycetota</taxon>
        <taxon>Actinomycetes</taxon>
        <taxon>Pseudonocardiales</taxon>
        <taxon>Pseudonocardiaceae</taxon>
        <taxon>Saccharothrix</taxon>
    </lineage>
</organism>
<dbReference type="GO" id="GO:0016787">
    <property type="term" value="F:hydrolase activity"/>
    <property type="evidence" value="ECO:0007669"/>
    <property type="project" value="UniProtKB-KW"/>
</dbReference>
<dbReference type="Proteomes" id="UP001595833">
    <property type="component" value="Unassembled WGS sequence"/>
</dbReference>
<keyword evidence="2" id="KW-0255">Endonuclease</keyword>
<sequence length="493" mass="55749">MSSYPGLSTDSRDSGLFHYITELAATLNFEVEERDERMVVRAPCSSPLSFRLERLENQVFAYFACRSTSWSWEGERTDVHDLFSTYLAVRLSAAGLASCSSYDEPHPASHVPGELYARYLVLEQPRKGWYPDDDAGRADLASLVELFAEVEEELHQLGGPCNRSEESEFSTSDEGLMAWAGDVSATLGIEDADEEPITTARANPDWLYYRTADGNRSVVRSWQFALLLTTCARTDVDENEGTSARLVRRGELRNAVEKSDFAEAKSVLEEVNLREADEVFAVPLEDRLVAVEGPHAYSLRADTGRDVYTREVGATLRRNDSFLEWAHPVTGFRWTANVDPKRFEQLTYDLLFEEPNVTRVRFVGSTHDADGGRDLLVDMVTPLTRDEIKEYGVHHGLLVPRRVLVQCKTKRDPGKGVGKSDVLDIRDTIERHGADGYWLVTSTHITAQLVEHLEVLNRKHPHVDWWTRREVEDALVRNPRVAAKYEDVVTAVR</sequence>
<keyword evidence="2" id="KW-0540">Nuclease</keyword>
<keyword evidence="2" id="KW-0378">Hydrolase</keyword>
<comment type="caution">
    <text evidence="2">The sequence shown here is derived from an EMBL/GenBank/DDBJ whole genome shotgun (WGS) entry which is preliminary data.</text>
</comment>
<dbReference type="InterPro" id="IPR007560">
    <property type="entry name" value="Restrct_endonuc_IV_Mrr"/>
</dbReference>
<evidence type="ECO:0000313" key="2">
    <source>
        <dbReference type="EMBL" id="MFC5053010.1"/>
    </source>
</evidence>
<dbReference type="InterPro" id="IPR011335">
    <property type="entry name" value="Restrct_endonuc-II-like"/>
</dbReference>
<dbReference type="EMBL" id="JBHSJB010000004">
    <property type="protein sequence ID" value="MFC5053010.1"/>
    <property type="molecule type" value="Genomic_DNA"/>
</dbReference>
<keyword evidence="3" id="KW-1185">Reference proteome</keyword>
<evidence type="ECO:0000259" key="1">
    <source>
        <dbReference type="Pfam" id="PF04471"/>
    </source>
</evidence>
<dbReference type="SUPFAM" id="SSF52980">
    <property type="entry name" value="Restriction endonuclease-like"/>
    <property type="match status" value="1"/>
</dbReference>
<dbReference type="RefSeq" id="WP_344038041.1">
    <property type="nucleotide sequence ID" value="NZ_BAAAKE010000009.1"/>
</dbReference>
<reference evidence="3" key="1">
    <citation type="journal article" date="2019" name="Int. J. Syst. Evol. Microbiol.">
        <title>The Global Catalogue of Microorganisms (GCM) 10K type strain sequencing project: providing services to taxonomists for standard genome sequencing and annotation.</title>
        <authorList>
            <consortium name="The Broad Institute Genomics Platform"/>
            <consortium name="The Broad Institute Genome Sequencing Center for Infectious Disease"/>
            <person name="Wu L."/>
            <person name="Ma J."/>
        </authorList>
    </citation>
    <scope>NUCLEOTIDE SEQUENCE [LARGE SCALE GENOMIC DNA]</scope>
    <source>
        <strain evidence="3">KCTC 12848</strain>
    </source>
</reference>
<dbReference type="Pfam" id="PF04471">
    <property type="entry name" value="Mrr_cat"/>
    <property type="match status" value="1"/>
</dbReference>
<name>A0ABV9XRS9_9PSEU</name>
<dbReference type="EC" id="3.1.21.-" evidence="2"/>
<feature type="domain" description="Restriction endonuclease type IV Mrr" evidence="1">
    <location>
        <begin position="337"/>
        <end position="448"/>
    </location>
</feature>
<evidence type="ECO:0000313" key="3">
    <source>
        <dbReference type="Proteomes" id="UP001595833"/>
    </source>
</evidence>
<accession>A0ABV9XRS9</accession>
<protein>
    <submittedName>
        <fullName evidence="2">Restriction endonuclease</fullName>
        <ecNumber evidence="2">3.1.21.-</ecNumber>
    </submittedName>
</protein>
<proteinExistence type="predicted"/>
<dbReference type="GO" id="GO:0004519">
    <property type="term" value="F:endonuclease activity"/>
    <property type="evidence" value="ECO:0007669"/>
    <property type="project" value="UniProtKB-KW"/>
</dbReference>